<dbReference type="Proteomes" id="UP000661163">
    <property type="component" value="Unassembled WGS sequence"/>
</dbReference>
<proteinExistence type="predicted"/>
<feature type="region of interest" description="Disordered" evidence="1">
    <location>
        <begin position="164"/>
        <end position="186"/>
    </location>
</feature>
<keyword evidence="2" id="KW-1133">Transmembrane helix</keyword>
<comment type="caution">
    <text evidence="3">The sequence shown here is derived from an EMBL/GenBank/DDBJ whole genome shotgun (WGS) entry which is preliminary data.</text>
</comment>
<evidence type="ECO:0008006" key="5">
    <source>
        <dbReference type="Google" id="ProtNLM"/>
    </source>
</evidence>
<reference evidence="3 4" key="1">
    <citation type="submission" date="2019-12" db="EMBL/GenBank/DDBJ databases">
        <title>Rhizobium genotypes associated with high levels of biological nitrogen fixation by grain legumes in a temperate-maritime cropping system.</title>
        <authorList>
            <person name="Maluk M."/>
            <person name="Francesc Ferrando Molina F."/>
            <person name="Lopez Del Egido L."/>
            <person name="Lafos M."/>
            <person name="Langarica-Fuentes A."/>
            <person name="Gebre Yohannes G."/>
            <person name="Young M.W."/>
            <person name="Martin P."/>
            <person name="Gantlett R."/>
            <person name="Kenicer G."/>
            <person name="Hawes C."/>
            <person name="Begg G.S."/>
            <person name="Quilliam R.S."/>
            <person name="Squire G.R."/>
            <person name="Poole P.S."/>
            <person name="Young P.W."/>
            <person name="Iannetta P.M."/>
            <person name="James E.K."/>
        </authorList>
    </citation>
    <scope>NUCLEOTIDE SEQUENCE [LARGE SCALE GENOMIC DNA]</scope>
    <source>
        <strain evidence="3 4">JHI985</strain>
    </source>
</reference>
<evidence type="ECO:0000313" key="4">
    <source>
        <dbReference type="Proteomes" id="UP000661163"/>
    </source>
</evidence>
<evidence type="ECO:0000256" key="2">
    <source>
        <dbReference type="SAM" id="Phobius"/>
    </source>
</evidence>
<evidence type="ECO:0000313" key="3">
    <source>
        <dbReference type="EMBL" id="NEI53066.1"/>
    </source>
</evidence>
<keyword evidence="2" id="KW-0812">Transmembrane</keyword>
<protein>
    <recommendedName>
        <fullName evidence="5">DUF2135 domain-containing protein</fullName>
    </recommendedName>
</protein>
<dbReference type="RefSeq" id="WP_130663905.1">
    <property type="nucleotide sequence ID" value="NZ_SILB01000007.1"/>
</dbReference>
<name>A0AAE5C7J6_9HYPH</name>
<organism evidence="3 4">
    <name type="scientific">Rhizobium ruizarguesonis</name>
    <dbReference type="NCBI Taxonomy" id="2081791"/>
    <lineage>
        <taxon>Bacteria</taxon>
        <taxon>Pseudomonadati</taxon>
        <taxon>Pseudomonadota</taxon>
        <taxon>Alphaproteobacteria</taxon>
        <taxon>Hyphomicrobiales</taxon>
        <taxon>Rhizobiaceae</taxon>
        <taxon>Rhizobium/Agrobacterium group</taxon>
        <taxon>Rhizobium</taxon>
    </lineage>
</organism>
<dbReference type="AlphaFoldDB" id="A0AAE5C7J6"/>
<gene>
    <name evidence="3" type="ORF">GR217_36345</name>
</gene>
<accession>A0AAE5C7J6</accession>
<dbReference type="EMBL" id="WUFC01000058">
    <property type="protein sequence ID" value="NEI53066.1"/>
    <property type="molecule type" value="Genomic_DNA"/>
</dbReference>
<feature type="transmembrane region" description="Helical" evidence="2">
    <location>
        <begin position="194"/>
        <end position="214"/>
    </location>
</feature>
<sequence>MSQRITTTSLVGLREIGTPAERSLPRVQEVMRRAFQGRVGLVLAEPIPRSDGRGIDWYTEHEEPLTRLNSLPPEQADYYRGRLRADIATMSAATAEYEARGDKAARATASALRAAMTYPGDDHVWLAGDIASGKVDIILTSWGYDTNVDTPPLPPDIQKPGISIVEPGSGDGAGGPDLPPVQATRRPSDWRRGVASVLWLLALLLPVAIGWLLIPACGVRVPFTDRYVFGRGDGLYCRQLPNPQMVAGAGETQRLTTEVAALSDKVRTKIAECVPTAPAEDVGRLRDRMTVDPNETSISLTWDNRNDLDLYIVCPDGNRVPLGGTGCGFRHEVDMNQGGSNLVSDPVEYIRRQSDSLMPGTYKVEVVYFAQNDPTPASTDFTVTLRRDGRMRQIPGSTSTRVPPGPRDQKEVIPITEFTVQ</sequence>
<keyword evidence="2" id="KW-0472">Membrane</keyword>
<evidence type="ECO:0000256" key="1">
    <source>
        <dbReference type="SAM" id="MobiDB-lite"/>
    </source>
</evidence>